<evidence type="ECO:0000313" key="1">
    <source>
        <dbReference type="Proteomes" id="UP000095287"/>
    </source>
</evidence>
<accession>A0A1I7Z163</accession>
<dbReference type="WBParaSite" id="L893_g21880.t1">
    <property type="protein sequence ID" value="L893_g21880.t1"/>
    <property type="gene ID" value="L893_g21880"/>
</dbReference>
<name>A0A1I7Z163_9BILA</name>
<reference evidence="2" key="1">
    <citation type="submission" date="2016-11" db="UniProtKB">
        <authorList>
            <consortium name="WormBaseParasite"/>
        </authorList>
    </citation>
    <scope>IDENTIFICATION</scope>
</reference>
<sequence>MEHLELGVAKSLRIRISFTEEGGRHVLSCTVHFLVHVRYAKAAKMTQLRRRSFVTPPQDRLRQLLHFPDLSKDLRSFLATFSLYFAAISARHVNQCR</sequence>
<evidence type="ECO:0000313" key="2">
    <source>
        <dbReference type="WBParaSite" id="L893_g21880.t1"/>
    </source>
</evidence>
<dbReference type="Proteomes" id="UP000095287">
    <property type="component" value="Unplaced"/>
</dbReference>
<organism evidence="1 2">
    <name type="scientific">Steinernema glaseri</name>
    <dbReference type="NCBI Taxonomy" id="37863"/>
    <lineage>
        <taxon>Eukaryota</taxon>
        <taxon>Metazoa</taxon>
        <taxon>Ecdysozoa</taxon>
        <taxon>Nematoda</taxon>
        <taxon>Chromadorea</taxon>
        <taxon>Rhabditida</taxon>
        <taxon>Tylenchina</taxon>
        <taxon>Panagrolaimomorpha</taxon>
        <taxon>Strongyloidoidea</taxon>
        <taxon>Steinernematidae</taxon>
        <taxon>Steinernema</taxon>
    </lineage>
</organism>
<proteinExistence type="predicted"/>
<dbReference type="AlphaFoldDB" id="A0A1I7Z163"/>
<keyword evidence="1" id="KW-1185">Reference proteome</keyword>
<protein>
    <submittedName>
        <fullName evidence="2">Uncharacterized protein</fullName>
    </submittedName>
</protein>